<evidence type="ECO:0000313" key="2">
    <source>
        <dbReference type="Proteomes" id="UP000680132"/>
    </source>
</evidence>
<evidence type="ECO:0008006" key="3">
    <source>
        <dbReference type="Google" id="ProtNLM"/>
    </source>
</evidence>
<evidence type="ECO:0000313" key="1">
    <source>
        <dbReference type="EMBL" id="MBO3662612.1"/>
    </source>
</evidence>
<keyword evidence="2" id="KW-1185">Reference proteome</keyword>
<dbReference type="EMBL" id="JAGFOA010000001">
    <property type="protein sequence ID" value="MBO3662612.1"/>
    <property type="molecule type" value="Genomic_DNA"/>
</dbReference>
<name>A0A939TWF9_9MICO</name>
<organism evidence="1 2">
    <name type="scientific">Microbacterium stercoris</name>
    <dbReference type="NCBI Taxonomy" id="2820289"/>
    <lineage>
        <taxon>Bacteria</taxon>
        <taxon>Bacillati</taxon>
        <taxon>Actinomycetota</taxon>
        <taxon>Actinomycetes</taxon>
        <taxon>Micrococcales</taxon>
        <taxon>Microbacteriaceae</taxon>
        <taxon>Microbacterium</taxon>
    </lineage>
</organism>
<dbReference type="PROSITE" id="PS51257">
    <property type="entry name" value="PROKAR_LIPOPROTEIN"/>
    <property type="match status" value="1"/>
</dbReference>
<dbReference type="RefSeq" id="WP_208500268.1">
    <property type="nucleotide sequence ID" value="NZ_JAGFOA010000001.1"/>
</dbReference>
<dbReference type="Proteomes" id="UP000680132">
    <property type="component" value="Unassembled WGS sequence"/>
</dbReference>
<sequence>MTRPMVWLAAIGVAAAACVLTAVTPHQHLVYGTRAASLPFDLPLEVGGGAVTGRTFSASLPEVRLAKAIETDEGTIEGDYVIVDLVAEATGADPRAAFGRVELLVGARTYYAVSHIDGTLDDTKLHAGLPLRGSVVFEIAPDDLDAHATLRLVPDVEEGFDDRVVAELDLGAIEVSPMERVERAAWAS</sequence>
<dbReference type="AlphaFoldDB" id="A0A939TWF9"/>
<proteinExistence type="predicted"/>
<gene>
    <name evidence="1" type="ORF">J5V96_03700</name>
</gene>
<reference evidence="1" key="1">
    <citation type="submission" date="2021-03" db="EMBL/GenBank/DDBJ databases">
        <title>Microbacterium sp. nov., a novel actinobacterium isolated from cow dung.</title>
        <authorList>
            <person name="Zhang L."/>
        </authorList>
    </citation>
    <scope>NUCLEOTIDE SEQUENCE</scope>
    <source>
        <strain evidence="1">NEAU-LLB</strain>
    </source>
</reference>
<comment type="caution">
    <text evidence="1">The sequence shown here is derived from an EMBL/GenBank/DDBJ whole genome shotgun (WGS) entry which is preliminary data.</text>
</comment>
<accession>A0A939TWF9</accession>
<protein>
    <recommendedName>
        <fullName evidence="3">DUF4352 domain-containing protein</fullName>
    </recommendedName>
</protein>